<name>A0A9Q3IE86_9BASI</name>
<evidence type="ECO:0000313" key="2">
    <source>
        <dbReference type="EMBL" id="MBW0538283.1"/>
    </source>
</evidence>
<feature type="signal peptide" evidence="1">
    <location>
        <begin position="1"/>
        <end position="18"/>
    </location>
</feature>
<sequence>MPLTPVTVLTLAVTSLNASNTAYHPLACIVPSPHAAHATYHPYACIVHARHSSNAAYYSYARSALPTCLRHPPNNGLILTLLQPPQYETTMLPSPPLMLLQPHLFFSAAYNSYAPTVPSIYASEATLNPPYT</sequence>
<evidence type="ECO:0008006" key="4">
    <source>
        <dbReference type="Google" id="ProtNLM"/>
    </source>
</evidence>
<gene>
    <name evidence="2" type="ORF">O181_077998</name>
</gene>
<dbReference type="Proteomes" id="UP000765509">
    <property type="component" value="Unassembled WGS sequence"/>
</dbReference>
<dbReference type="EMBL" id="AVOT02042843">
    <property type="protein sequence ID" value="MBW0538283.1"/>
    <property type="molecule type" value="Genomic_DNA"/>
</dbReference>
<feature type="chain" id="PRO_5040235441" description="Secreted protein" evidence="1">
    <location>
        <begin position="19"/>
        <end position="132"/>
    </location>
</feature>
<reference evidence="2" key="1">
    <citation type="submission" date="2021-03" db="EMBL/GenBank/DDBJ databases">
        <title>Draft genome sequence of rust myrtle Austropuccinia psidii MF-1, a brazilian biotype.</title>
        <authorList>
            <person name="Quecine M.C."/>
            <person name="Pachon D.M.R."/>
            <person name="Bonatelli M.L."/>
            <person name="Correr F.H."/>
            <person name="Franceschini L.M."/>
            <person name="Leite T.F."/>
            <person name="Margarido G.R.A."/>
            <person name="Almeida C.A."/>
            <person name="Ferrarezi J.A."/>
            <person name="Labate C.A."/>
        </authorList>
    </citation>
    <scope>NUCLEOTIDE SEQUENCE</scope>
    <source>
        <strain evidence="2">MF-1</strain>
    </source>
</reference>
<protein>
    <recommendedName>
        <fullName evidence="4">Secreted protein</fullName>
    </recommendedName>
</protein>
<dbReference type="AlphaFoldDB" id="A0A9Q3IE86"/>
<comment type="caution">
    <text evidence="2">The sequence shown here is derived from an EMBL/GenBank/DDBJ whole genome shotgun (WGS) entry which is preliminary data.</text>
</comment>
<evidence type="ECO:0000256" key="1">
    <source>
        <dbReference type="SAM" id="SignalP"/>
    </source>
</evidence>
<organism evidence="2 3">
    <name type="scientific">Austropuccinia psidii MF-1</name>
    <dbReference type="NCBI Taxonomy" id="1389203"/>
    <lineage>
        <taxon>Eukaryota</taxon>
        <taxon>Fungi</taxon>
        <taxon>Dikarya</taxon>
        <taxon>Basidiomycota</taxon>
        <taxon>Pucciniomycotina</taxon>
        <taxon>Pucciniomycetes</taxon>
        <taxon>Pucciniales</taxon>
        <taxon>Sphaerophragmiaceae</taxon>
        <taxon>Austropuccinia</taxon>
    </lineage>
</organism>
<evidence type="ECO:0000313" key="3">
    <source>
        <dbReference type="Proteomes" id="UP000765509"/>
    </source>
</evidence>
<keyword evidence="1" id="KW-0732">Signal</keyword>
<accession>A0A9Q3IE86</accession>
<proteinExistence type="predicted"/>
<keyword evidence="3" id="KW-1185">Reference proteome</keyword>